<dbReference type="InterPro" id="IPR041033">
    <property type="entry name" value="SpaA_PFL_dom_1"/>
</dbReference>
<sequence>MYYKHGRFKRLFAMFLVLVMLATSGNGYSMQVWAQEDQNVTGQTEAASTESETSTPETTGVTALSETTAETPQPESEVSQTQADTAQTEAQSQSAEQTTAQSETTALESVQESNEGQDGSQTESTGQSQTTAETTAPETTAPESQAAEQPAAANGIMTMEAGDGSSSGFAVEVSSRVIVDDNRDYVYAGEEFQLEIQYSVPTLSSDQGTEYSNPTITFSLPRYVSLATYIDENNDEQFRISGPDYNGGIRDLGSGIYMIELSGTLTQNQSRTLTIGLVTENLTTPDNTVLNFSGFTFSAYYLNSNNQSIQGTVNVGASSVKVVAESDYVIDKSIVSRDTENNVSYVRDGDYYNVTYRIAVTDNDGINRLGRLGFAENGYKVEDVFPTVIPEGGGAVSVSDVKIIHGDDQIPLAEGTDYTLNKSGETVTGITFLTPDTIREGDNLQQFLEVGQTTNTTYEYTVRYPYDPYTTEGTEPDIKTWNMENTANLTYTFVGENNENTKSDTAEFIIAAYEDGVASADVKVEKKIQVGDEIYTLNSDYAKLYGTVKFTLYTDEDCSNVAYNLNRQPVSDIEVNEDGIATFNQIRYGTYYIKETSGLAGFENAPVLKVTIDETGNVIFGDDAAADGDKTAEMINIADTVGILQFKKTGDDAYGHTDQPLGGVTFTLTSEDGTNTYTAVSAESGQVVFHNIPGGTYTLKETALPEDLEDAGYTVSEKEYEITVTGGEVNEPVLDGENVFKNESPKGLLKITKQDSNNEQNLLSGAVFQAYGPYENEDAAEAAASAPEQDKLAATLTTGTDGTVTSGPLTQGCYVLVETQAPVNYTAGDPQVVQVTAQATQSYEITNDPQANVRFSKLGEEDPQTGVEQALAGAVFELYNAEGTPLYGVKDSSGNFTNVSTVSDGREKVTIKTNLDATGRSTSPYVTLAPGKYQYKEIEAPAPYQADKVLHNFDVEPVAPQGSGEWNINQTETVRNYLEYGQIRIEKSAADGTKTAAALNGAVFGVYATKADAEAGTHELERITTGTHVENSQTVHGIGYSTSQLELGQTYYVKEIQAPSGYAVNTQVVEVTCTNTNKIVTVECENQKTVSIVVSKTDSVLNTAMENVGFELYTSVSDGQGGLTQGTKIKEGTTGEDGTLTFGDLAPGTTYFVRETSTPNGYVNNDTWYKVKTNSDASKPYTLEVENVRKGKLLVEKTTTFNQPNGTTTPLDGVTFTLYKVADTNAETPEADTGKTSIGAMTTANGGKASFDDLVPGDYWLVETLPDGYFTEGRSTTYSKKVTITAGENQEGYNNTTVEKIKNIAVKGKIQIQKFAAAADGSVDEDAPLADVVFEIYSDKDCTTKVDTLTTASDGTALSDWLTPGTYYMKEKSSVTGYIVSDTVYEITVTEDKIVTTDKNNTNLMELTNERSGGFTIEKYGAFHGTEVMERLEGAKFTVYPYKDSDGTIKDSSKDLALPEDPNRDAVETVDMSSSYTASVTELTPGYYWLRETKTPDDTWTTAQDMLIQINSDGTSRYGIVDETNGFQWVGDAAPNLTIEVKDYSTKPRIRFIKTVHGDTDIRIDGAIFELYVVDDADGTLTTVNNGEQVKLSPVLNSEGDIWTGGSGTARDENGDVIHGEGVTPKLEPGKTYYLKEIELRGDENNDNYFFDEENCWTFFTIPLDDDGSEYSVPIYNYKKIHVPGEKYAVDSQSPLSGSLVAVFRDENKVKAMVTEMQKHPEWDEQSRLEIDDIYNTATSELTDQAKQWGIVQVSISNGQGQYSFTDLVPGETYYIMELVAPDKYQLEKDENGNVEYHTVTVSNPYNPQAPFSEIDGDEDVHKLSIGNWNYTNILLDKVSVLSGQEYHISGATFTVYASKVENGQLVPDINNDVDVMVDSNNSGQYSSNDLPNGVYFIAETKYPNGFIEADRGELSPEDQAIFGSEYDYQVINGVRYYKVVLGRDEDNTWFVDHPIYNKADYGRFALTKVSSTNTSTKVQATFAISKYDEAKDEFVDYESSITTTTTDTYVWSNYLEPGIYKLVEESTDNNYTLKTEPIYIKIESSKITDGSNPGSIEIGDQTVQGYLPAKGDVDTSTGGTLTTPIKVENDPKGKFWIHKIGTWNVGSADGGETENLSGVTFDIYKAKSDVGTTTKRVGTMTTNPAGIAESPLLDAGTYWVIEIGLGTAEDESEYGKANYEPFSVTVEKGVTTKTDAYTKTVKNISNYGKFTVTKQDEHDKKPLSGAILEIYSDKACTNRVGEMTDNGDGKYTSPLLPAGDYWLKETTAPDGYYLPEGGIVFGGDDGYAVTANTLKTIDEPLTNQHTNTLTLCKYEKDGSRPTTKPVAGAEFALYAKEDDAKAGTNPVRTGTTDKNGVITWTDLLNGTYWYKETLTPTGYVENTEITQVTLDNTKDKDDKNQRKYAYSQNVYNVILGGFELEKTVTWATAPDGKAPGENISFELYKVNGEGQEEKLATLKTDEYGKISYRLDAGDYILKEVMDDGTFAKDKTQFDKGDKQNGNYIDSEGNIHIRVEASKINTYFTDDQAINNTTDKGRFLLMKKTKTTADDTTGRGLSGAKYTLERWNDAAGQWEYVGGSEEASKITVTSDVLTPGDEPVVGAYLSGYIEPGKYRVTEVKAPESLTNTDNVTVDFTVDPTPIEFEVVAGQTVERTQWDDIYRTLKVEKKTDSNNGSKPLSGVTFELYTYDENASEEGADTDYEKMTAHKGNPVGKAQTTGADGVVTWSKLAPGDYVLIETNAPDGYELTAQKVTIPESESFIDVEYTVSVTNTSAKGRIVIRKEDTQGNVICDEDGLSAVFNIYAASDTELSTVLDTVTVSGDGIGQSDLLPVGDYWVVEVTAPDGYPLDDRLEQNILKKKVTVTGNQNPGTDFTNVSKTDSEGYTDKVIFQNRTEASVKTFRSSIDKSVRLENGTGYAESANSEQSLMNQDVSVYFRVSGMTDRTNELPAEKFVVTDDTLTFYGLTAGSLGDYYDITDKVDGYVLSSSDYVMESLNLYKSVNRDGSHVLATVEAKIETTSGNAQWQTVQKDIDLTDLADNAYVQVDLPDKSVGYRVSYTNAGVGFDAGAIEVLVTFKQRPSDATLPEIRKIKNTASLNWEDTMLDESGQPAHRTGTASDSVEVTFSRYDEDLPYLSLDNEITSTSSSGYYYSGDTVEFSTVGTVIDTSKAALKHPVMSITLPPYTTLNTSLYAEDGVKGIRVRLSDGKILKNVSVSEPIEIVTKQEITDEEGNPVTVTQTSYQYVLDFGEDFKLEPGQSIILDYAADIDLGLPSTVINLNATGTIGSGYQLPLTLDNPTGMSYLKAPSDNSDLISDTNSDDFVEDVTGEEIDGDELRYLSQPVQIQVSRSDSLIIRKYIAEEANEWLSSGISAVVEPAGTIYYRLSLANAGEDVREARFVDIIPFTGDTQEMRPANNDQILSQRSTSLPVSDGTHTYEPVTLLWVDGNPDGVEGAHATVYYYVGGSWDEATRRSKTAAEELPMLNSKAEDVWGAGWTTTPPADMSQVTAIGVEVTFDDAYYMEAGDVYNVTLAMRAPGYTAEEMAAYEDAVIGNTTAAAVVRANDTESSQMRTVDRVSSNEVLAEMYLTTGSIGDYAFFDDNDNGIQDGGDRVARDVEVTLYRRKSTTTQEGEWEVYKTTFTDTQGKYLFDELPCNYRTEASYEEDSGYDADPTNPKYYVGNTYYEYKVVFEIPDGYAPTAQYAIGDTTLDSNINNAGETEAVNLTLSVDGDGKLIGEENMTIDAGFVSLVSLGDYVWIDANKNGVQDESESGLNGVTVNLYRLESSDDSIESLTPYRTQITAHNDTAGKDGYYCFTDLPKGLYVVEFDISDAIKTGYTTNYSFTQANAGSSGADSDAKHDRNSGVMYTDVIRLYADDMTWDAGVTVYSALGGYVFDDRDYDNTQSIHIPLPGTIVDLYTVGDDGALSDEPVASTVVGEDGRYLFDRLEAGRYRIHFQYPENYISVEAGVGDAEHDSEVAYFDDETLNGGFTDIIELPADTADLTHDAGAYLLSAIGDYVWIDANRDGIQDGDEAPVYGIIVTLQQRKGDGEWETVSTSVTDENGHYKFTGVKSSDVYDAEYRVVFNISPLVSRTRPYQGEDTALDSNMLSNYVLGAGYPTDSVKPEYGQEDMTIDAGIYYNDNPCTVGDYVWYDKDQDGIQTDGENGVEGITVILQRCASGDLWDENAWETVAETITDSEGRYLFSGIPSGYYRVGFAVSDPWTITLRNIGSDTSVDSNATTQNGEYYFSMAFYMNPGQTDLTWDAGIYRIEDIERPIITETITNTVVNRVPKVIRRVITAVRTGDPIALTALFTALGISAAVIIGIIYWKWRKKRAEH</sequence>
<reference evidence="10" key="2">
    <citation type="journal article" date="2021" name="PeerJ">
        <title>Extensive microbial diversity within the chicken gut microbiome revealed by metagenomics and culture.</title>
        <authorList>
            <person name="Gilroy R."/>
            <person name="Ravi A."/>
            <person name="Getino M."/>
            <person name="Pursley I."/>
            <person name="Horton D.L."/>
            <person name="Alikhan N.F."/>
            <person name="Baker D."/>
            <person name="Gharbi K."/>
            <person name="Hall N."/>
            <person name="Watson M."/>
            <person name="Adriaenssens E.M."/>
            <person name="Foster-Nyarko E."/>
            <person name="Jarju S."/>
            <person name="Secka A."/>
            <person name="Antonio M."/>
            <person name="Oren A."/>
            <person name="Chaudhuri R.R."/>
            <person name="La Ragione R."/>
            <person name="Hildebrand F."/>
            <person name="Pallen M.J."/>
        </authorList>
    </citation>
    <scope>NUCLEOTIDE SEQUENCE</scope>
    <source>
        <strain evidence="10">CHK178-757</strain>
    </source>
</reference>
<dbReference type="InterPro" id="IPR013783">
    <property type="entry name" value="Ig-like_fold"/>
</dbReference>
<keyword evidence="6" id="KW-0812">Transmembrane</keyword>
<name>A0A9D1JQR4_9FIRM</name>
<feature type="domain" description="SpaA-like prealbumin fold" evidence="9">
    <location>
        <begin position="1091"/>
        <end position="1186"/>
    </location>
</feature>
<feature type="compositionally biased region" description="Polar residues" evidence="5">
    <location>
        <begin position="107"/>
        <end position="118"/>
    </location>
</feature>
<feature type="domain" description="SpaA-like prealbumin fold" evidence="9">
    <location>
        <begin position="2323"/>
        <end position="2396"/>
    </location>
</feature>
<feature type="compositionally biased region" description="Low complexity" evidence="5">
    <location>
        <begin position="44"/>
        <end position="63"/>
    </location>
</feature>
<dbReference type="EMBL" id="DVIT01000022">
    <property type="protein sequence ID" value="HIS47009.1"/>
    <property type="molecule type" value="Genomic_DNA"/>
</dbReference>
<feature type="compositionally biased region" description="Low complexity" evidence="5">
    <location>
        <begin position="119"/>
        <end position="150"/>
    </location>
</feature>
<feature type="compositionally biased region" description="Polar residues" evidence="5">
    <location>
        <begin position="64"/>
        <end position="78"/>
    </location>
</feature>
<dbReference type="GO" id="GO:0005576">
    <property type="term" value="C:extracellular region"/>
    <property type="evidence" value="ECO:0007669"/>
    <property type="project" value="UniProtKB-SubCell"/>
</dbReference>
<evidence type="ECO:0000256" key="2">
    <source>
        <dbReference type="ARBA" id="ARBA00007257"/>
    </source>
</evidence>
<keyword evidence="6" id="KW-0472">Membrane</keyword>
<dbReference type="PANTHER" id="PTHR36108:SF13">
    <property type="entry name" value="COLOSSIN-B-RELATED"/>
    <property type="match status" value="1"/>
</dbReference>
<dbReference type="PANTHER" id="PTHR36108">
    <property type="entry name" value="COLOSSIN-B-RELATED"/>
    <property type="match status" value="1"/>
</dbReference>
<evidence type="ECO:0000259" key="9">
    <source>
        <dbReference type="Pfam" id="PF17802"/>
    </source>
</evidence>
<feature type="chain" id="PRO_5038715245" description="LPXTG cell wall anchor domain-containing protein" evidence="7">
    <location>
        <begin position="35"/>
        <end position="4341"/>
    </location>
</feature>
<evidence type="ECO:0000313" key="10">
    <source>
        <dbReference type="EMBL" id="HIS47009.1"/>
    </source>
</evidence>
<dbReference type="SUPFAM" id="SSF49478">
    <property type="entry name" value="Cna protein B-type domain"/>
    <property type="match status" value="5"/>
</dbReference>
<dbReference type="SUPFAM" id="SSF117074">
    <property type="entry name" value="Hypothetical protein PA1324"/>
    <property type="match status" value="6"/>
</dbReference>
<comment type="subcellular location">
    <subcellularLocation>
        <location evidence="1">Secreted</location>
    </subcellularLocation>
</comment>
<feature type="domain" description="SpaA-like prealbumin fold" evidence="9">
    <location>
        <begin position="749"/>
        <end position="848"/>
    </location>
</feature>
<feature type="domain" description="SpaA-like prealbumin fold" evidence="9">
    <location>
        <begin position="868"/>
        <end position="956"/>
    </location>
</feature>
<feature type="signal peptide" evidence="7">
    <location>
        <begin position="1"/>
        <end position="34"/>
    </location>
</feature>
<evidence type="ECO:0000256" key="3">
    <source>
        <dbReference type="ARBA" id="ARBA00022525"/>
    </source>
</evidence>
<dbReference type="Pfam" id="PF17802">
    <property type="entry name" value="SpaA"/>
    <property type="match status" value="16"/>
</dbReference>
<evidence type="ECO:0000256" key="4">
    <source>
        <dbReference type="ARBA" id="ARBA00022729"/>
    </source>
</evidence>
<feature type="domain" description="SD-repeat containing protein B" evidence="8">
    <location>
        <begin position="3593"/>
        <end position="3664"/>
    </location>
</feature>
<feature type="region of interest" description="Disordered" evidence="5">
    <location>
        <begin position="41"/>
        <end position="150"/>
    </location>
</feature>
<feature type="domain" description="SpaA-like prealbumin fold" evidence="9">
    <location>
        <begin position="1964"/>
        <end position="2047"/>
    </location>
</feature>
<proteinExistence type="inferred from homology"/>
<feature type="domain" description="SpaA-like prealbumin fold" evidence="9">
    <location>
        <begin position="2799"/>
        <end position="2863"/>
    </location>
</feature>
<evidence type="ECO:0000256" key="1">
    <source>
        <dbReference type="ARBA" id="ARBA00004613"/>
    </source>
</evidence>
<dbReference type="InterPro" id="IPR033764">
    <property type="entry name" value="Sdr_B"/>
</dbReference>
<comment type="caution">
    <text evidence="10">The sequence shown here is derived from an EMBL/GenBank/DDBJ whole genome shotgun (WGS) entry which is preliminary data.</text>
</comment>
<feature type="transmembrane region" description="Helical" evidence="6">
    <location>
        <begin position="4310"/>
        <end position="4332"/>
    </location>
</feature>
<dbReference type="Pfam" id="PF17210">
    <property type="entry name" value="SdrD_B"/>
    <property type="match status" value="5"/>
</dbReference>
<evidence type="ECO:0000259" key="8">
    <source>
        <dbReference type="Pfam" id="PF17210"/>
    </source>
</evidence>
<feature type="domain" description="SpaA-like prealbumin fold" evidence="9">
    <location>
        <begin position="2668"/>
        <end position="2765"/>
    </location>
</feature>
<feature type="domain" description="SpaA-like prealbumin fold" evidence="9">
    <location>
        <begin position="993"/>
        <end position="1088"/>
    </location>
</feature>
<dbReference type="Proteomes" id="UP000823927">
    <property type="component" value="Unassembled WGS sequence"/>
</dbReference>
<feature type="domain" description="SpaA-like prealbumin fold" evidence="9">
    <location>
        <begin position="1430"/>
        <end position="1522"/>
    </location>
</feature>
<comment type="similarity">
    <text evidence="2">Belongs to the serine-aspartate repeat-containing protein (SDr) family.</text>
</comment>
<keyword evidence="6" id="KW-1133">Transmembrane helix</keyword>
<keyword evidence="3" id="KW-0964">Secreted</keyword>
<feature type="domain" description="SpaA-like prealbumin fold" evidence="9">
    <location>
        <begin position="1207"/>
        <end position="1284"/>
    </location>
</feature>
<organism evidence="10 11">
    <name type="scientific">Candidatus Scybalocola faecigallinarum</name>
    <dbReference type="NCBI Taxonomy" id="2840941"/>
    <lineage>
        <taxon>Bacteria</taxon>
        <taxon>Bacillati</taxon>
        <taxon>Bacillota</taxon>
        <taxon>Clostridia</taxon>
        <taxon>Lachnospirales</taxon>
        <taxon>Lachnospiraceae</taxon>
        <taxon>Lachnospiraceae incertae sedis</taxon>
        <taxon>Candidatus Scybalocola (ex Gilroy et al. 2021)</taxon>
    </lineage>
</organism>
<feature type="domain" description="SpaA-like prealbumin fold" evidence="9">
    <location>
        <begin position="656"/>
        <end position="725"/>
    </location>
</feature>
<gene>
    <name evidence="10" type="ORF">IAB46_05525</name>
</gene>
<feature type="domain" description="SpaA-like prealbumin fold" evidence="9">
    <location>
        <begin position="1324"/>
        <end position="1401"/>
    </location>
</feature>
<feature type="compositionally biased region" description="Low complexity" evidence="5">
    <location>
        <begin position="79"/>
        <end position="106"/>
    </location>
</feature>
<feature type="domain" description="SpaA-like prealbumin fold" evidence="9">
    <location>
        <begin position="2111"/>
        <end position="2197"/>
    </location>
</feature>
<reference evidence="10" key="1">
    <citation type="submission" date="2020-10" db="EMBL/GenBank/DDBJ databases">
        <authorList>
            <person name="Gilroy R."/>
        </authorList>
    </citation>
    <scope>NUCLEOTIDE SEQUENCE</scope>
    <source>
        <strain evidence="10">CHK178-757</strain>
    </source>
</reference>
<feature type="domain" description="SD-repeat containing protein B" evidence="8">
    <location>
        <begin position="3753"/>
        <end position="3886"/>
    </location>
</feature>
<feature type="domain" description="SpaA-like prealbumin fold" evidence="9">
    <location>
        <begin position="1847"/>
        <end position="1908"/>
    </location>
</feature>
<protein>
    <recommendedName>
        <fullName evidence="12">LPXTG cell wall anchor domain-containing protein</fullName>
    </recommendedName>
</protein>
<evidence type="ECO:0000313" key="11">
    <source>
        <dbReference type="Proteomes" id="UP000823927"/>
    </source>
</evidence>
<feature type="domain" description="SpaA-like prealbumin fold" evidence="9">
    <location>
        <begin position="2209"/>
        <end position="2278"/>
    </location>
</feature>
<accession>A0A9D1JQR4</accession>
<evidence type="ECO:0000256" key="5">
    <source>
        <dbReference type="SAM" id="MobiDB-lite"/>
    </source>
</evidence>
<feature type="domain" description="SpaA-like prealbumin fold" evidence="9">
    <location>
        <begin position="548"/>
        <end position="616"/>
    </location>
</feature>
<evidence type="ECO:0000256" key="7">
    <source>
        <dbReference type="SAM" id="SignalP"/>
    </source>
</evidence>
<evidence type="ECO:0000256" key="6">
    <source>
        <dbReference type="SAM" id="Phobius"/>
    </source>
</evidence>
<dbReference type="Gene3D" id="2.60.40.10">
    <property type="entry name" value="Immunoglobulins"/>
    <property type="match status" value="23"/>
</dbReference>
<keyword evidence="4 7" id="KW-0732">Signal</keyword>
<feature type="domain" description="SD-repeat containing protein B" evidence="8">
    <location>
        <begin position="4016"/>
        <end position="4140"/>
    </location>
</feature>
<evidence type="ECO:0008006" key="12">
    <source>
        <dbReference type="Google" id="ProtNLM"/>
    </source>
</evidence>
<feature type="domain" description="SD-repeat containing protein B" evidence="8">
    <location>
        <begin position="3891"/>
        <end position="4010"/>
    </location>
</feature>
<feature type="domain" description="SD-repeat containing protein B" evidence="8">
    <location>
        <begin position="4148"/>
        <end position="4270"/>
    </location>
</feature>